<protein>
    <submittedName>
        <fullName evidence="1">Ferredoxin</fullName>
    </submittedName>
</protein>
<comment type="caution">
    <text evidence="1">The sequence shown here is derived from an EMBL/GenBank/DDBJ whole genome shotgun (WGS) entry which is preliminary data.</text>
</comment>
<accession>A0A1C7NXZ3</accession>
<evidence type="ECO:0000313" key="1">
    <source>
        <dbReference type="EMBL" id="OBZ93871.1"/>
    </source>
</evidence>
<dbReference type="PATRIC" id="fig|1612624.7.peg.5860"/>
<reference evidence="1 2" key="1">
    <citation type="journal article" date="2016" name="Syst. Appl. Microbiol.">
        <title>Pararhizobium polonicum sp. nov. isolated from tumors on stone fruit rootstocks.</title>
        <authorList>
            <person name="Pulawska J."/>
            <person name="Kuzmanovic N."/>
            <person name="Willems A."/>
            <person name="Pothier J.F."/>
        </authorList>
    </citation>
    <scope>NUCLEOTIDE SEQUENCE [LARGE SCALE GENOMIC DNA]</scope>
    <source>
        <strain evidence="1 2">F5.1</strain>
    </source>
</reference>
<dbReference type="EMBL" id="LGLV01000012">
    <property type="protein sequence ID" value="OBZ93871.1"/>
    <property type="molecule type" value="Genomic_DNA"/>
</dbReference>
<organism evidence="1 2">
    <name type="scientific">Pararhizobium polonicum</name>
    <dbReference type="NCBI Taxonomy" id="1612624"/>
    <lineage>
        <taxon>Bacteria</taxon>
        <taxon>Pseudomonadati</taxon>
        <taxon>Pseudomonadota</taxon>
        <taxon>Alphaproteobacteria</taxon>
        <taxon>Hyphomicrobiales</taxon>
        <taxon>Rhizobiaceae</taxon>
        <taxon>Rhizobium/Agrobacterium group</taxon>
        <taxon>Pararhizobium</taxon>
    </lineage>
</organism>
<keyword evidence="2" id="KW-1185">Reference proteome</keyword>
<sequence length="234" mass="24967">MTGPVASHDDVLSKLRAALAPHGVFLRGVVTFTAGEGAPVLKDGQVARSVVLLGNAGGSIWLAFERWRKDTLEGGGENPLDTWSKTVIGPVAQRLGATAYFPSDPPWQPFQQWAMRAEGLKASPLGILIHPEYGLWHGYRGALGFDHALAPTMPDSRAHPCDECSAKPCLSSCPADAVLSSGFQVSPCRAHLKTREGQAGCMAGGCRARNACPVGVEHRYSTRQLRFHMAALGL</sequence>
<gene>
    <name evidence="1" type="ORF">ADU59_19445</name>
</gene>
<dbReference type="RefSeq" id="WP_068955803.1">
    <property type="nucleotide sequence ID" value="NZ_LGLV01000012.1"/>
</dbReference>
<dbReference type="STRING" id="1612624.ADU59_19445"/>
<evidence type="ECO:0000313" key="2">
    <source>
        <dbReference type="Proteomes" id="UP000093111"/>
    </source>
</evidence>
<name>A0A1C7NXZ3_9HYPH</name>
<dbReference type="AlphaFoldDB" id="A0A1C7NXZ3"/>
<dbReference type="OrthoDB" id="8279740at2"/>
<proteinExistence type="predicted"/>
<dbReference type="Proteomes" id="UP000093111">
    <property type="component" value="Unassembled WGS sequence"/>
</dbReference>